<evidence type="ECO:0000313" key="2">
    <source>
        <dbReference type="Proteomes" id="UP000489190"/>
    </source>
</evidence>
<accession>A0A7X1XEL7</accession>
<dbReference type="InterPro" id="IPR010260">
    <property type="entry name" value="AlpA"/>
</dbReference>
<dbReference type="EMBL" id="WIWI01000031">
    <property type="protein sequence ID" value="MQT90043.1"/>
    <property type="molecule type" value="Genomic_DNA"/>
</dbReference>
<evidence type="ECO:0000313" key="1">
    <source>
        <dbReference type="EMBL" id="MQT90043.1"/>
    </source>
</evidence>
<protein>
    <submittedName>
        <fullName evidence="1">AlpA family phage regulatory protein</fullName>
    </submittedName>
</protein>
<dbReference type="Proteomes" id="UP000489190">
    <property type="component" value="Unassembled WGS sequence"/>
</dbReference>
<proteinExistence type="predicted"/>
<dbReference type="PANTHER" id="PTHR36154">
    <property type="entry name" value="DNA-BINDING TRANSCRIPTIONAL ACTIVATOR ALPA"/>
    <property type="match status" value="1"/>
</dbReference>
<dbReference type="RefSeq" id="WP_153328689.1">
    <property type="nucleotide sequence ID" value="NZ_WIWI01000031.1"/>
</dbReference>
<dbReference type="Gene3D" id="1.10.238.160">
    <property type="match status" value="1"/>
</dbReference>
<dbReference type="Pfam" id="PF05930">
    <property type="entry name" value="Phage_AlpA"/>
    <property type="match status" value="1"/>
</dbReference>
<reference evidence="1 2" key="1">
    <citation type="submission" date="2019-10" db="EMBL/GenBank/DDBJ databases">
        <title>Evaluation of single-gene subtyping targets for Pseudomonas.</title>
        <authorList>
            <person name="Reichler S.J."/>
            <person name="Orsi R.H."/>
            <person name="Wiedmann M."/>
            <person name="Martin N.H."/>
            <person name="Murphy S.I."/>
        </authorList>
    </citation>
    <scope>NUCLEOTIDE SEQUENCE [LARGE SCALE GENOMIC DNA]</scope>
    <source>
        <strain evidence="1 2">FSL R10-3254</strain>
    </source>
</reference>
<sequence length="78" mass="8689">MAAQIQIALTILRRKQVEARTGLSRSTIYAKLRHNPKRPGDFDPTFPKSVSVGAKAVGWIEAEIDAWLTAQIEKSRKA</sequence>
<name>A0A7X1XEL7_9PSED</name>
<dbReference type="PANTHER" id="PTHR36154:SF1">
    <property type="entry name" value="DNA-BINDING TRANSCRIPTIONAL ACTIVATOR ALPA"/>
    <property type="match status" value="1"/>
</dbReference>
<organism evidence="1 2">
    <name type="scientific">Pseudomonas helleri</name>
    <dbReference type="NCBI Taxonomy" id="1608996"/>
    <lineage>
        <taxon>Bacteria</taxon>
        <taxon>Pseudomonadati</taxon>
        <taxon>Pseudomonadota</taxon>
        <taxon>Gammaproteobacteria</taxon>
        <taxon>Pseudomonadales</taxon>
        <taxon>Pseudomonadaceae</taxon>
        <taxon>Pseudomonas</taxon>
    </lineage>
</organism>
<dbReference type="InterPro" id="IPR052931">
    <property type="entry name" value="Prophage_regulatory_activator"/>
</dbReference>
<gene>
    <name evidence="1" type="ORF">GHO39_13020</name>
</gene>
<dbReference type="AlphaFoldDB" id="A0A7X1XEL7"/>
<comment type="caution">
    <text evidence="1">The sequence shown here is derived from an EMBL/GenBank/DDBJ whole genome shotgun (WGS) entry which is preliminary data.</text>
</comment>